<dbReference type="GO" id="GO:0016020">
    <property type="term" value="C:membrane"/>
    <property type="evidence" value="ECO:0007669"/>
    <property type="project" value="UniProtKB-SubCell"/>
</dbReference>
<keyword evidence="6 7" id="KW-0472">Membrane</keyword>
<evidence type="ECO:0000256" key="5">
    <source>
        <dbReference type="ARBA" id="ARBA00022989"/>
    </source>
</evidence>
<keyword evidence="3 9" id="KW-0808">Transferase</keyword>
<protein>
    <submittedName>
        <fullName evidence="9">Sugar transferase</fullName>
    </submittedName>
</protein>
<keyword evidence="4 7" id="KW-0812">Transmembrane</keyword>
<sequence length="483" mass="55621">MYKRKATGWLKHVDFMLWDMLSLHIAFFLAYIIRHGFGNMYKNQLYANMAMSLTLMQIVGIIGFGTLHNVLKRGYWVEAVATFKQVALVLVMASLYLFTVQAAEDFSRMVLYMTGILYWVLGYLTRTIWKLFLRSHMKDGGKHSLIIITSSDMLDRTQYNLENHNYEMFQVIGIVVSDQNMQGKYVGQYPVVANLSNVIEYAQERWVDEVFINLLPNADYPEQIASQFLEMGVVVHTRVSEHLDVPGQKSFVEKLGKYSVITTTINYASPRQLFMKRCLDIAGGLVGSAVTLILCVIIGPIIYIQSPGPIFFKQERVGKNGKRFKLYKFRSMYLDAEERKKELMDQNRVKDGKMFKLDWDPRIIGSKQLPDGTHKKGIGNYIRDWSLDEFPQFFNVLKGDMSLVGTRPPLVSEVEEYDLHHHARLATKPGITGMWQVSGRSNITDFEDVVRLDREYIENWSFGLDIKILFKTVAVVLKKEGSM</sequence>
<keyword evidence="5 7" id="KW-1133">Transmembrane helix</keyword>
<comment type="subcellular location">
    <subcellularLocation>
        <location evidence="1">Membrane</location>
        <topology evidence="1">Multi-pass membrane protein</topology>
    </subcellularLocation>
</comment>
<name>A0A6L5YU83_9FIRM</name>
<evidence type="ECO:0000256" key="6">
    <source>
        <dbReference type="ARBA" id="ARBA00023136"/>
    </source>
</evidence>
<reference evidence="9 10" key="1">
    <citation type="submission" date="2019-08" db="EMBL/GenBank/DDBJ databases">
        <title>In-depth cultivation of the pig gut microbiome towards novel bacterial diversity and tailored functional studies.</title>
        <authorList>
            <person name="Wylensek D."/>
            <person name="Hitch T.C.A."/>
            <person name="Clavel T."/>
        </authorList>
    </citation>
    <scope>NUCLEOTIDE SEQUENCE [LARGE SCALE GENOMIC DNA]</scope>
    <source>
        <strain evidence="9 10">MUC/MUC-530-WT-4D</strain>
    </source>
</reference>
<dbReference type="InterPro" id="IPR003362">
    <property type="entry name" value="Bact_transf"/>
</dbReference>
<comment type="similarity">
    <text evidence="2">Belongs to the bacterial sugar transferase family.</text>
</comment>
<dbReference type="Pfam" id="PF13727">
    <property type="entry name" value="CoA_binding_3"/>
    <property type="match status" value="1"/>
</dbReference>
<evidence type="ECO:0000256" key="3">
    <source>
        <dbReference type="ARBA" id="ARBA00022679"/>
    </source>
</evidence>
<feature type="transmembrane region" description="Helical" evidence="7">
    <location>
        <begin position="110"/>
        <end position="129"/>
    </location>
</feature>
<evidence type="ECO:0000313" key="9">
    <source>
        <dbReference type="EMBL" id="MST75954.1"/>
    </source>
</evidence>
<proteinExistence type="inferred from homology"/>
<evidence type="ECO:0000259" key="8">
    <source>
        <dbReference type="Pfam" id="PF02397"/>
    </source>
</evidence>
<dbReference type="PANTHER" id="PTHR30576:SF10">
    <property type="entry name" value="SLL5057 PROTEIN"/>
    <property type="match status" value="1"/>
</dbReference>
<evidence type="ECO:0000313" key="10">
    <source>
        <dbReference type="Proteomes" id="UP000474024"/>
    </source>
</evidence>
<keyword evidence="10" id="KW-1185">Reference proteome</keyword>
<dbReference type="NCBIfam" id="TIGR03025">
    <property type="entry name" value="EPS_sugtrans"/>
    <property type="match status" value="1"/>
</dbReference>
<evidence type="ECO:0000256" key="7">
    <source>
        <dbReference type="SAM" id="Phobius"/>
    </source>
</evidence>
<feature type="transmembrane region" description="Helical" evidence="7">
    <location>
        <begin position="79"/>
        <end position="98"/>
    </location>
</feature>
<evidence type="ECO:0000256" key="1">
    <source>
        <dbReference type="ARBA" id="ARBA00004141"/>
    </source>
</evidence>
<feature type="transmembrane region" description="Helical" evidence="7">
    <location>
        <begin position="45"/>
        <end position="67"/>
    </location>
</feature>
<feature type="transmembrane region" description="Helical" evidence="7">
    <location>
        <begin position="12"/>
        <end position="33"/>
    </location>
</feature>
<dbReference type="Proteomes" id="UP000474024">
    <property type="component" value="Unassembled WGS sequence"/>
</dbReference>
<feature type="transmembrane region" description="Helical" evidence="7">
    <location>
        <begin position="281"/>
        <end position="304"/>
    </location>
</feature>
<dbReference type="GO" id="GO:0016780">
    <property type="term" value="F:phosphotransferase activity, for other substituted phosphate groups"/>
    <property type="evidence" value="ECO:0007669"/>
    <property type="project" value="TreeGrafter"/>
</dbReference>
<dbReference type="EMBL" id="VUNI01000032">
    <property type="protein sequence ID" value="MST75954.1"/>
    <property type="molecule type" value="Genomic_DNA"/>
</dbReference>
<dbReference type="RefSeq" id="WP_154430923.1">
    <property type="nucleotide sequence ID" value="NZ_VUNI01000032.1"/>
</dbReference>
<dbReference type="AlphaFoldDB" id="A0A6L5YU83"/>
<accession>A0A6L5YU83</accession>
<dbReference type="InterPro" id="IPR017475">
    <property type="entry name" value="EPS_sugar_tfrase"/>
</dbReference>
<dbReference type="PANTHER" id="PTHR30576">
    <property type="entry name" value="COLANIC BIOSYNTHESIS UDP-GLUCOSE LIPID CARRIER TRANSFERASE"/>
    <property type="match status" value="1"/>
</dbReference>
<evidence type="ECO:0000256" key="2">
    <source>
        <dbReference type="ARBA" id="ARBA00006464"/>
    </source>
</evidence>
<evidence type="ECO:0000256" key="4">
    <source>
        <dbReference type="ARBA" id="ARBA00022692"/>
    </source>
</evidence>
<dbReference type="Pfam" id="PF02397">
    <property type="entry name" value="Bac_transf"/>
    <property type="match status" value="1"/>
</dbReference>
<feature type="domain" description="Bacterial sugar transferase" evidence="8">
    <location>
        <begin position="276"/>
        <end position="478"/>
    </location>
</feature>
<comment type="caution">
    <text evidence="9">The sequence shown here is derived from an EMBL/GenBank/DDBJ whole genome shotgun (WGS) entry which is preliminary data.</text>
</comment>
<gene>
    <name evidence="9" type="ORF">FYJ75_13310</name>
</gene>
<organism evidence="9 10">
    <name type="scientific">Roseburia porci</name>
    <dbReference type="NCBI Taxonomy" id="2605790"/>
    <lineage>
        <taxon>Bacteria</taxon>
        <taxon>Bacillati</taxon>
        <taxon>Bacillota</taxon>
        <taxon>Clostridia</taxon>
        <taxon>Lachnospirales</taxon>
        <taxon>Lachnospiraceae</taxon>
        <taxon>Roseburia</taxon>
    </lineage>
</organism>